<dbReference type="Gene3D" id="6.10.140.2220">
    <property type="match status" value="1"/>
</dbReference>
<proteinExistence type="predicted"/>
<dbReference type="InterPro" id="IPR002893">
    <property type="entry name" value="Znf_MYND"/>
</dbReference>
<dbReference type="OrthoDB" id="2212237at2759"/>
<gene>
    <name evidence="6" type="ORF">M404DRAFT_1007697</name>
</gene>
<keyword evidence="2 4" id="KW-0863">Zinc-finger</keyword>
<dbReference type="SUPFAM" id="SSF144232">
    <property type="entry name" value="HIT/MYND zinc finger-like"/>
    <property type="match status" value="1"/>
</dbReference>
<dbReference type="AlphaFoldDB" id="A0A0C3JC14"/>
<dbReference type="Proteomes" id="UP000054217">
    <property type="component" value="Unassembled WGS sequence"/>
</dbReference>
<protein>
    <recommendedName>
        <fullName evidence="5">MYND-type domain-containing protein</fullName>
    </recommendedName>
</protein>
<dbReference type="STRING" id="870435.A0A0C3JC14"/>
<evidence type="ECO:0000256" key="3">
    <source>
        <dbReference type="ARBA" id="ARBA00022833"/>
    </source>
</evidence>
<evidence type="ECO:0000313" key="6">
    <source>
        <dbReference type="EMBL" id="KIN95211.1"/>
    </source>
</evidence>
<name>A0A0C3JC14_PISTI</name>
<evidence type="ECO:0000313" key="7">
    <source>
        <dbReference type="Proteomes" id="UP000054217"/>
    </source>
</evidence>
<evidence type="ECO:0000256" key="1">
    <source>
        <dbReference type="ARBA" id="ARBA00022723"/>
    </source>
</evidence>
<sequence>MAPPKGQCAKCGKEFSMNQLMRCSHCKRVLYCSNACQFSHWRSHKKTCAPPADASAPVAGPSSQMGQEAGAVVGITIACEADRRRGSAIFTPTIIHPSHPIWSQGQSSPLFRQVGLPIIVYRDHPGNPLTMIGNAGLDNQIATYLMVEPSTGFAGYGWVRGGVVGTVIVVRQDKKPLTCEAIETLWMYADFILDLYGEGYGTPARQLTPQSFRRFCKEYKEGRLLNGYEAFEDMPLPL</sequence>
<reference evidence="6 7" key="1">
    <citation type="submission" date="2014-04" db="EMBL/GenBank/DDBJ databases">
        <authorList>
            <consortium name="DOE Joint Genome Institute"/>
            <person name="Kuo A."/>
            <person name="Kohler A."/>
            <person name="Costa M.D."/>
            <person name="Nagy L.G."/>
            <person name="Floudas D."/>
            <person name="Copeland A."/>
            <person name="Barry K.W."/>
            <person name="Cichocki N."/>
            <person name="Veneault-Fourrey C."/>
            <person name="LaButti K."/>
            <person name="Lindquist E.A."/>
            <person name="Lipzen A."/>
            <person name="Lundell T."/>
            <person name="Morin E."/>
            <person name="Murat C."/>
            <person name="Sun H."/>
            <person name="Tunlid A."/>
            <person name="Henrissat B."/>
            <person name="Grigoriev I.V."/>
            <person name="Hibbett D.S."/>
            <person name="Martin F."/>
            <person name="Nordberg H.P."/>
            <person name="Cantor M.N."/>
            <person name="Hua S.X."/>
        </authorList>
    </citation>
    <scope>NUCLEOTIDE SEQUENCE [LARGE SCALE GENOMIC DNA]</scope>
    <source>
        <strain evidence="6 7">Marx 270</strain>
    </source>
</reference>
<feature type="domain" description="MYND-type" evidence="5">
    <location>
        <begin position="8"/>
        <end position="48"/>
    </location>
</feature>
<evidence type="ECO:0000259" key="5">
    <source>
        <dbReference type="PROSITE" id="PS50865"/>
    </source>
</evidence>
<evidence type="ECO:0000256" key="2">
    <source>
        <dbReference type="ARBA" id="ARBA00022771"/>
    </source>
</evidence>
<dbReference type="HOGENOM" id="CLU_105955_0_0_1"/>
<dbReference type="PROSITE" id="PS50865">
    <property type="entry name" value="ZF_MYND_2"/>
    <property type="match status" value="1"/>
</dbReference>
<dbReference type="GO" id="GO:0008270">
    <property type="term" value="F:zinc ion binding"/>
    <property type="evidence" value="ECO:0007669"/>
    <property type="project" value="UniProtKB-KW"/>
</dbReference>
<dbReference type="EMBL" id="KN832073">
    <property type="protein sequence ID" value="KIN95211.1"/>
    <property type="molecule type" value="Genomic_DNA"/>
</dbReference>
<keyword evidence="7" id="KW-1185">Reference proteome</keyword>
<evidence type="ECO:0000256" key="4">
    <source>
        <dbReference type="PROSITE-ProRule" id="PRU00134"/>
    </source>
</evidence>
<dbReference type="Pfam" id="PF01753">
    <property type="entry name" value="zf-MYND"/>
    <property type="match status" value="1"/>
</dbReference>
<keyword evidence="3" id="KW-0862">Zinc</keyword>
<keyword evidence="1" id="KW-0479">Metal-binding</keyword>
<dbReference type="PROSITE" id="PS01360">
    <property type="entry name" value="ZF_MYND_1"/>
    <property type="match status" value="1"/>
</dbReference>
<reference evidence="7" key="2">
    <citation type="submission" date="2015-01" db="EMBL/GenBank/DDBJ databases">
        <title>Evolutionary Origins and Diversification of the Mycorrhizal Mutualists.</title>
        <authorList>
            <consortium name="DOE Joint Genome Institute"/>
            <consortium name="Mycorrhizal Genomics Consortium"/>
            <person name="Kohler A."/>
            <person name="Kuo A."/>
            <person name="Nagy L.G."/>
            <person name="Floudas D."/>
            <person name="Copeland A."/>
            <person name="Barry K.W."/>
            <person name="Cichocki N."/>
            <person name="Veneault-Fourrey C."/>
            <person name="LaButti K."/>
            <person name="Lindquist E.A."/>
            <person name="Lipzen A."/>
            <person name="Lundell T."/>
            <person name="Morin E."/>
            <person name="Murat C."/>
            <person name="Riley R."/>
            <person name="Ohm R."/>
            <person name="Sun H."/>
            <person name="Tunlid A."/>
            <person name="Henrissat B."/>
            <person name="Grigoriev I.V."/>
            <person name="Hibbett D.S."/>
            <person name="Martin F."/>
        </authorList>
    </citation>
    <scope>NUCLEOTIDE SEQUENCE [LARGE SCALE GENOMIC DNA]</scope>
    <source>
        <strain evidence="7">Marx 270</strain>
    </source>
</reference>
<organism evidence="6 7">
    <name type="scientific">Pisolithus tinctorius Marx 270</name>
    <dbReference type="NCBI Taxonomy" id="870435"/>
    <lineage>
        <taxon>Eukaryota</taxon>
        <taxon>Fungi</taxon>
        <taxon>Dikarya</taxon>
        <taxon>Basidiomycota</taxon>
        <taxon>Agaricomycotina</taxon>
        <taxon>Agaricomycetes</taxon>
        <taxon>Agaricomycetidae</taxon>
        <taxon>Boletales</taxon>
        <taxon>Sclerodermatineae</taxon>
        <taxon>Pisolithaceae</taxon>
        <taxon>Pisolithus</taxon>
    </lineage>
</organism>
<dbReference type="InParanoid" id="A0A0C3JC14"/>
<accession>A0A0C3JC14</accession>